<organism evidence="1">
    <name type="scientific">hydrothermal vent metagenome</name>
    <dbReference type="NCBI Taxonomy" id="652676"/>
    <lineage>
        <taxon>unclassified sequences</taxon>
        <taxon>metagenomes</taxon>
        <taxon>ecological metagenomes</taxon>
    </lineage>
</organism>
<evidence type="ECO:0000313" key="1">
    <source>
        <dbReference type="EMBL" id="SFV50091.1"/>
    </source>
</evidence>
<sequence length="88" mass="10067">MSKKNEHSFSSVVSINPYTEEFYTGVSNFLTKAEDVNYSKDQYAISFLNTKNFIHAQLGISKNIPEEDLYDAIYNKAYDELALDQAVE</sequence>
<gene>
    <name evidence="1" type="ORF">MNB_SM-7-1513</name>
</gene>
<dbReference type="EMBL" id="FPHB01000010">
    <property type="protein sequence ID" value="SFV50091.1"/>
    <property type="molecule type" value="Genomic_DNA"/>
</dbReference>
<proteinExistence type="predicted"/>
<reference evidence="1" key="1">
    <citation type="submission" date="2016-10" db="EMBL/GenBank/DDBJ databases">
        <authorList>
            <person name="de Groot N.N."/>
        </authorList>
    </citation>
    <scope>NUCLEOTIDE SEQUENCE</scope>
</reference>
<protein>
    <submittedName>
        <fullName evidence="1">Uncharacterized protein</fullName>
    </submittedName>
</protein>
<name>A0A1W1B946_9ZZZZ</name>
<accession>A0A1W1B946</accession>
<dbReference type="AlphaFoldDB" id="A0A1W1B946"/>